<name>A0AAV5QWU0_9ASCO</name>
<sequence length="111" mass="12806">MMISQKKSSSNEEPVMDGPPAIGFRQREKEHEPKTETNPHHCIRKINLVRLRLKLKENNKNRTEVSRQLEQISGLPSVINEVRNRNENIQTAQSNSLDVNLNFNEEFSGVI</sequence>
<protein>
    <submittedName>
        <fullName evidence="2">Uncharacterized protein</fullName>
    </submittedName>
</protein>
<gene>
    <name evidence="2" type="ORF">DASC09_063530</name>
</gene>
<evidence type="ECO:0000313" key="2">
    <source>
        <dbReference type="EMBL" id="GMM39014.1"/>
    </source>
</evidence>
<dbReference type="GeneID" id="90077002"/>
<dbReference type="AlphaFoldDB" id="A0AAV5QWU0"/>
<reference evidence="2 3" key="1">
    <citation type="journal article" date="2023" name="Elife">
        <title>Identification of key yeast species and microbe-microbe interactions impacting larval growth of Drosophila in the wild.</title>
        <authorList>
            <person name="Mure A."/>
            <person name="Sugiura Y."/>
            <person name="Maeda R."/>
            <person name="Honda K."/>
            <person name="Sakurai N."/>
            <person name="Takahashi Y."/>
            <person name="Watada M."/>
            <person name="Katoh T."/>
            <person name="Gotoh A."/>
            <person name="Gotoh Y."/>
            <person name="Taniguchi I."/>
            <person name="Nakamura K."/>
            <person name="Hayashi T."/>
            <person name="Katayama T."/>
            <person name="Uemura T."/>
            <person name="Hattori Y."/>
        </authorList>
    </citation>
    <scope>NUCLEOTIDE SEQUENCE [LARGE SCALE GENOMIC DNA]</scope>
    <source>
        <strain evidence="2 3">SC-9</strain>
    </source>
</reference>
<accession>A0AAV5QWU0</accession>
<dbReference type="Proteomes" id="UP001360560">
    <property type="component" value="Unassembled WGS sequence"/>
</dbReference>
<evidence type="ECO:0000256" key="1">
    <source>
        <dbReference type="SAM" id="MobiDB-lite"/>
    </source>
</evidence>
<dbReference type="RefSeq" id="XP_064856009.1">
    <property type="nucleotide sequence ID" value="XM_064999937.1"/>
</dbReference>
<organism evidence="2 3">
    <name type="scientific">Saccharomycopsis crataegensis</name>
    <dbReference type="NCBI Taxonomy" id="43959"/>
    <lineage>
        <taxon>Eukaryota</taxon>
        <taxon>Fungi</taxon>
        <taxon>Dikarya</taxon>
        <taxon>Ascomycota</taxon>
        <taxon>Saccharomycotina</taxon>
        <taxon>Saccharomycetes</taxon>
        <taxon>Saccharomycopsidaceae</taxon>
        <taxon>Saccharomycopsis</taxon>
    </lineage>
</organism>
<evidence type="ECO:0000313" key="3">
    <source>
        <dbReference type="Proteomes" id="UP001360560"/>
    </source>
</evidence>
<keyword evidence="3" id="KW-1185">Reference proteome</keyword>
<comment type="caution">
    <text evidence="2">The sequence shown here is derived from an EMBL/GenBank/DDBJ whole genome shotgun (WGS) entry which is preliminary data.</text>
</comment>
<feature type="compositionally biased region" description="Basic and acidic residues" evidence="1">
    <location>
        <begin position="25"/>
        <end position="39"/>
    </location>
</feature>
<feature type="region of interest" description="Disordered" evidence="1">
    <location>
        <begin position="1"/>
        <end position="40"/>
    </location>
</feature>
<dbReference type="EMBL" id="BTFZ01000020">
    <property type="protein sequence ID" value="GMM39014.1"/>
    <property type="molecule type" value="Genomic_DNA"/>
</dbReference>
<feature type="compositionally biased region" description="Polar residues" evidence="1">
    <location>
        <begin position="1"/>
        <end position="12"/>
    </location>
</feature>
<proteinExistence type="predicted"/>